<dbReference type="InterPro" id="IPR004045">
    <property type="entry name" value="Glutathione_S-Trfase_N"/>
</dbReference>
<dbReference type="Gene3D" id="1.20.1050.10">
    <property type="match status" value="1"/>
</dbReference>
<accession>A0ABV6D1K0</accession>
<name>A0ABV6D1K0_9SPHN</name>
<feature type="domain" description="GST N-terminal" evidence="1">
    <location>
        <begin position="1"/>
        <end position="83"/>
    </location>
</feature>
<dbReference type="SUPFAM" id="SSF47616">
    <property type="entry name" value="GST C-terminal domain-like"/>
    <property type="match status" value="1"/>
</dbReference>
<evidence type="ECO:0000313" key="2">
    <source>
        <dbReference type="EMBL" id="MFC0206529.1"/>
    </source>
</evidence>
<reference evidence="2 3" key="1">
    <citation type="submission" date="2024-09" db="EMBL/GenBank/DDBJ databases">
        <authorList>
            <person name="Sun Q."/>
            <person name="Mori K."/>
        </authorList>
    </citation>
    <scope>NUCLEOTIDE SEQUENCE [LARGE SCALE GENOMIC DNA]</scope>
    <source>
        <strain evidence="2 3">CCM 7706</strain>
    </source>
</reference>
<evidence type="ECO:0000313" key="3">
    <source>
        <dbReference type="Proteomes" id="UP001589798"/>
    </source>
</evidence>
<dbReference type="SUPFAM" id="SSF52833">
    <property type="entry name" value="Thioredoxin-like"/>
    <property type="match status" value="1"/>
</dbReference>
<evidence type="ECO:0000259" key="1">
    <source>
        <dbReference type="PROSITE" id="PS50404"/>
    </source>
</evidence>
<dbReference type="Proteomes" id="UP001589798">
    <property type="component" value="Unassembled WGS sequence"/>
</dbReference>
<proteinExistence type="predicted"/>
<dbReference type="Pfam" id="PF13410">
    <property type="entry name" value="GST_C_2"/>
    <property type="match status" value="1"/>
</dbReference>
<dbReference type="InterPro" id="IPR036249">
    <property type="entry name" value="Thioredoxin-like_sf"/>
</dbReference>
<dbReference type="Pfam" id="PF13409">
    <property type="entry name" value="GST_N_2"/>
    <property type="match status" value="1"/>
</dbReference>
<comment type="caution">
    <text evidence="2">The sequence shown here is derived from an EMBL/GenBank/DDBJ whole genome shotgun (WGS) entry which is preliminary data.</text>
</comment>
<dbReference type="InterPro" id="IPR036282">
    <property type="entry name" value="Glutathione-S-Trfase_C_sf"/>
</dbReference>
<dbReference type="EMBL" id="JBHLWK010000034">
    <property type="protein sequence ID" value="MFC0206529.1"/>
    <property type="molecule type" value="Genomic_DNA"/>
</dbReference>
<protein>
    <submittedName>
        <fullName evidence="2">Glutathione S-transferase family protein</fullName>
    </submittedName>
</protein>
<dbReference type="RefSeq" id="WP_379489132.1">
    <property type="nucleotide sequence ID" value="NZ_JBHLWK010000034.1"/>
</dbReference>
<sequence>MTYTLITANRNYSSWSLRPWVLMKALGIAFEDKLEPFTLPVNYEAFRSFSPTGQVPVLIDGARTVWDSLGIVLHLSERHEGVWPGEAAARAFAQSATCEMHAGFPTLRRDCTMNVGVRVRPRPLSGPLVREVFRLRELFEEGLDRFGGPWLAGPAFTAIDAFYAPVAFRIRTYGLEVGKGQAWVDAMLAHPAMQQWEEEALAETWREESHEAELAQAGEILADHRRGA</sequence>
<dbReference type="CDD" id="cd03043">
    <property type="entry name" value="GST_N_1"/>
    <property type="match status" value="1"/>
</dbReference>
<gene>
    <name evidence="2" type="ORF">ACFFJC_19870</name>
</gene>
<dbReference type="PROSITE" id="PS50404">
    <property type="entry name" value="GST_NTER"/>
    <property type="match status" value="1"/>
</dbReference>
<dbReference type="PANTHER" id="PTHR42673">
    <property type="entry name" value="MALEYLACETOACETATE ISOMERASE"/>
    <property type="match status" value="1"/>
</dbReference>
<dbReference type="CDD" id="cd03194">
    <property type="entry name" value="GST_C_3"/>
    <property type="match status" value="1"/>
</dbReference>
<dbReference type="PANTHER" id="PTHR42673:SF4">
    <property type="entry name" value="MALEYLACETOACETATE ISOMERASE"/>
    <property type="match status" value="1"/>
</dbReference>
<organism evidence="2 3">
    <name type="scientific">Novosphingobium soli</name>
    <dbReference type="NCBI Taxonomy" id="574956"/>
    <lineage>
        <taxon>Bacteria</taxon>
        <taxon>Pseudomonadati</taxon>
        <taxon>Pseudomonadota</taxon>
        <taxon>Alphaproteobacteria</taxon>
        <taxon>Sphingomonadales</taxon>
        <taxon>Sphingomonadaceae</taxon>
        <taxon>Novosphingobium</taxon>
    </lineage>
</organism>
<dbReference type="Gene3D" id="3.40.30.10">
    <property type="entry name" value="Glutaredoxin"/>
    <property type="match status" value="1"/>
</dbReference>
<keyword evidence="3" id="KW-1185">Reference proteome</keyword>